<reference evidence="2 3" key="1">
    <citation type="journal article" date="2012" name="PLoS Pathog.">
        <title>Diverse lifestyles and strategies of plant pathogenesis encoded in the genomes of eighteen Dothideomycetes fungi.</title>
        <authorList>
            <person name="Ohm R.A."/>
            <person name="Feau N."/>
            <person name="Henrissat B."/>
            <person name="Schoch C.L."/>
            <person name="Horwitz B.A."/>
            <person name="Barry K.W."/>
            <person name="Condon B.J."/>
            <person name="Copeland A.C."/>
            <person name="Dhillon B."/>
            <person name="Glaser F."/>
            <person name="Hesse C.N."/>
            <person name="Kosti I."/>
            <person name="LaButti K."/>
            <person name="Lindquist E.A."/>
            <person name="Lucas S."/>
            <person name="Salamov A.A."/>
            <person name="Bradshaw R.E."/>
            <person name="Ciuffetti L."/>
            <person name="Hamelin R.C."/>
            <person name="Kema G.H.J."/>
            <person name="Lawrence C."/>
            <person name="Scott J.A."/>
            <person name="Spatafora J.W."/>
            <person name="Turgeon B.G."/>
            <person name="de Wit P.J.G.M."/>
            <person name="Zhong S."/>
            <person name="Goodwin S.B."/>
            <person name="Grigoriev I.V."/>
        </authorList>
    </citation>
    <scope>NUCLEOTIDE SEQUENCE [LARGE SCALE GENOMIC DNA]</scope>
    <source>
        <strain evidence="2 3">SO2202</strain>
    </source>
</reference>
<dbReference type="eggNOG" id="ENOG502S6BE">
    <property type="taxonomic scope" value="Eukaryota"/>
</dbReference>
<dbReference type="OMA" id="THASNCK"/>
<dbReference type="STRING" id="692275.M3BPE6"/>
<proteinExistence type="predicted"/>
<sequence length="414" mass="46768">MESEFDRLEKAYGRLERHARLREHAFEAQRLHDHNLIEEHNVRYDKLRALCEQKVHDSHEKATRKVQGAQKMAWDMSEKCEASRRLCRELENEISTLKGTVRSMQSAQMESADATRWPSQPASTIEHKLKVLLSHVRQWANRHSKLPLEELSENQTFNTIVNRLVDRGCLADPVRLMKCLRDSKIMQKPGKAFSLLLTAAVSFEIMQKIIGDPFFAFAGRSEDNMLPAHYGQVLTELLKFLNDGDEKSCEAVRCQILRLLQPATNNQSESAGQIRYVIERSQKSAVSVLAATIMENFMGEQSEDESIPARMGLESIMLEAVELSSSLWTRMARIQTANLPVLSAIEESALVYRSSSKWLEPHSIHGMALEADPKSLDGCDVVLLCSPAILRAGNSDGEDYHKGSLLKKAVVWLG</sequence>
<evidence type="ECO:0000313" key="3">
    <source>
        <dbReference type="Proteomes" id="UP000016931"/>
    </source>
</evidence>
<dbReference type="GeneID" id="27906470"/>
<keyword evidence="3" id="KW-1185">Reference proteome</keyword>
<protein>
    <submittedName>
        <fullName evidence="2">Uncharacterized protein</fullName>
    </submittedName>
</protein>
<gene>
    <name evidence="2" type="ORF">SEPMUDRAFT_55108</name>
</gene>
<dbReference type="Proteomes" id="UP000016931">
    <property type="component" value="Unassembled WGS sequence"/>
</dbReference>
<evidence type="ECO:0000256" key="1">
    <source>
        <dbReference type="SAM" id="Coils"/>
    </source>
</evidence>
<feature type="coiled-coil region" evidence="1">
    <location>
        <begin position="80"/>
        <end position="107"/>
    </location>
</feature>
<dbReference type="AlphaFoldDB" id="M3BPE6"/>
<keyword evidence="1" id="KW-0175">Coiled coil</keyword>
<dbReference type="OrthoDB" id="4156714at2759"/>
<dbReference type="RefSeq" id="XP_016756159.1">
    <property type="nucleotide sequence ID" value="XM_016909333.1"/>
</dbReference>
<evidence type="ECO:0000313" key="2">
    <source>
        <dbReference type="EMBL" id="EMF08038.1"/>
    </source>
</evidence>
<name>M3BPE6_SPHMS</name>
<dbReference type="HOGENOM" id="CLU_664241_0_0_1"/>
<dbReference type="EMBL" id="KB456272">
    <property type="protein sequence ID" value="EMF08038.1"/>
    <property type="molecule type" value="Genomic_DNA"/>
</dbReference>
<organism evidence="2 3">
    <name type="scientific">Sphaerulina musiva (strain SO2202)</name>
    <name type="common">Poplar stem canker fungus</name>
    <name type="synonym">Septoria musiva</name>
    <dbReference type="NCBI Taxonomy" id="692275"/>
    <lineage>
        <taxon>Eukaryota</taxon>
        <taxon>Fungi</taxon>
        <taxon>Dikarya</taxon>
        <taxon>Ascomycota</taxon>
        <taxon>Pezizomycotina</taxon>
        <taxon>Dothideomycetes</taxon>
        <taxon>Dothideomycetidae</taxon>
        <taxon>Mycosphaerellales</taxon>
        <taxon>Mycosphaerellaceae</taxon>
        <taxon>Sphaerulina</taxon>
    </lineage>
</organism>
<accession>M3BPE6</accession>